<dbReference type="Proteomes" id="UP000476176">
    <property type="component" value="Unassembled WGS sequence"/>
</dbReference>
<evidence type="ECO:0000313" key="12">
    <source>
        <dbReference type="Proteomes" id="UP000441208"/>
    </source>
</evidence>
<dbReference type="EMBL" id="QXGB01000190">
    <property type="protein sequence ID" value="KAE9225585.1"/>
    <property type="molecule type" value="Genomic_DNA"/>
</dbReference>
<dbReference type="EMBL" id="QXFW01000149">
    <property type="protein sequence ID" value="KAE9022989.1"/>
    <property type="molecule type" value="Genomic_DNA"/>
</dbReference>
<evidence type="ECO:0000313" key="6">
    <source>
        <dbReference type="EMBL" id="KAE9248004.1"/>
    </source>
</evidence>
<evidence type="ECO:0000313" key="15">
    <source>
        <dbReference type="Proteomes" id="UP000488956"/>
    </source>
</evidence>
<reference evidence="9 10" key="1">
    <citation type="submission" date="2018-08" db="EMBL/GenBank/DDBJ databases">
        <title>Genomic investigation of the strawberry pathogen Phytophthora fragariae indicates pathogenicity is determined by transcriptional variation in three key races.</title>
        <authorList>
            <person name="Adams T.M."/>
            <person name="Armitage A.D."/>
            <person name="Sobczyk M.K."/>
            <person name="Bates H.J."/>
            <person name="Dunwell J.M."/>
            <person name="Nellist C.F."/>
            <person name="Harrison R.J."/>
        </authorList>
    </citation>
    <scope>NUCLEOTIDE SEQUENCE [LARGE SCALE GENOMIC DNA]</scope>
    <source>
        <strain evidence="8 10">A4</strain>
        <strain evidence="6 11">BC-1</strain>
        <strain evidence="7 14">BC-23</strain>
        <strain evidence="5 9">NOV-27</strain>
        <strain evidence="3 12">NOV-71</strain>
        <strain evidence="4 15">ONT-3</strain>
        <strain evidence="2 13">SCRP245</strain>
    </source>
</reference>
<dbReference type="OrthoDB" id="128045at2759"/>
<evidence type="ECO:0000313" key="11">
    <source>
        <dbReference type="Proteomes" id="UP000440367"/>
    </source>
</evidence>
<dbReference type="EMBL" id="QXGD01000203">
    <property type="protein sequence ID" value="KAE9248004.1"/>
    <property type="molecule type" value="Genomic_DNA"/>
</dbReference>
<dbReference type="Proteomes" id="UP000488956">
    <property type="component" value="Unassembled WGS sequence"/>
</dbReference>
<dbReference type="Proteomes" id="UP000440367">
    <property type="component" value="Unassembled WGS sequence"/>
</dbReference>
<name>A0A6A3YZD8_9STRA</name>
<dbReference type="EMBL" id="QXGC01000009">
    <property type="protein sequence ID" value="KAE9255661.1"/>
    <property type="molecule type" value="Genomic_DNA"/>
</dbReference>
<evidence type="ECO:0000313" key="5">
    <source>
        <dbReference type="EMBL" id="KAE9225585.1"/>
    </source>
</evidence>
<feature type="region of interest" description="Disordered" evidence="1">
    <location>
        <begin position="154"/>
        <end position="176"/>
    </location>
</feature>
<feature type="region of interest" description="Disordered" evidence="1">
    <location>
        <begin position="333"/>
        <end position="352"/>
    </location>
</feature>
<dbReference type="EMBL" id="QXGE01000166">
    <property type="protein sequence ID" value="KAE9321817.1"/>
    <property type="molecule type" value="Genomic_DNA"/>
</dbReference>
<evidence type="ECO:0000313" key="13">
    <source>
        <dbReference type="Proteomes" id="UP000460718"/>
    </source>
</evidence>
<evidence type="ECO:0000313" key="8">
    <source>
        <dbReference type="EMBL" id="KAE9321817.1"/>
    </source>
</evidence>
<sequence>MGSSDSKLSAQAQAQQEEQYALQMKNPAVAAALEALEINKPTTGFKFYQLFAAMDKDGSNLSTWKSFINSSSYRTQLSPILCLATWGSKLQLEVSHLMSLGVGFWSSAGKKRAKILSGDKDVFEVAASQLQAIRGVPSRTNILSGSPVRKLSSSSASSLSATDANPKAPEDVPAKPGLVDKTSLDAWLQAEAKKEPLVQAYVTAFSQAYVAAAHLNEQSQKASAAPGQDQLLLDLRYTVAVSTKRRDEARSALEELWEQEQSSLITERHDAVTTLVRSISTKTLHKQTGKKSADKVVKSYTQKKLDIEESNIRSRFSERWQILERAAELVAQRDLETASKNSTKSTNATTRK</sequence>
<evidence type="ECO:0000313" key="14">
    <source>
        <dbReference type="Proteomes" id="UP000476176"/>
    </source>
</evidence>
<evidence type="ECO:0000256" key="1">
    <source>
        <dbReference type="SAM" id="MobiDB-lite"/>
    </source>
</evidence>
<gene>
    <name evidence="8" type="ORF">PF001_g4720</name>
    <name evidence="6" type="ORF">PF002_g5992</name>
    <name evidence="7" type="ORF">PF004_g483</name>
    <name evidence="5" type="ORF">PF005_g5458</name>
    <name evidence="3" type="ORF">PF007_g5433</name>
    <name evidence="4" type="ORF">PF010_g1272</name>
    <name evidence="2" type="ORF">PF011_g4191</name>
</gene>
<feature type="compositionally biased region" description="Low complexity" evidence="1">
    <location>
        <begin position="338"/>
        <end position="352"/>
    </location>
</feature>
<accession>A0A6A3YZD8</accession>
<evidence type="ECO:0000313" key="3">
    <source>
        <dbReference type="EMBL" id="KAE9127943.1"/>
    </source>
</evidence>
<dbReference type="AlphaFoldDB" id="A0A6A3YZD8"/>
<comment type="caution">
    <text evidence="5">The sequence shown here is derived from an EMBL/GenBank/DDBJ whole genome shotgun (WGS) entry which is preliminary data.</text>
</comment>
<evidence type="ECO:0000313" key="7">
    <source>
        <dbReference type="EMBL" id="KAE9255661.1"/>
    </source>
</evidence>
<dbReference type="Proteomes" id="UP000441208">
    <property type="component" value="Unassembled WGS sequence"/>
</dbReference>
<evidence type="ECO:0000313" key="10">
    <source>
        <dbReference type="Proteomes" id="UP000437068"/>
    </source>
</evidence>
<dbReference type="Proteomes" id="UP000460718">
    <property type="component" value="Unassembled WGS sequence"/>
</dbReference>
<dbReference type="Proteomes" id="UP000433483">
    <property type="component" value="Unassembled WGS sequence"/>
</dbReference>
<dbReference type="Proteomes" id="UP000437068">
    <property type="component" value="Unassembled WGS sequence"/>
</dbReference>
<dbReference type="EMBL" id="QXFZ01000190">
    <property type="protein sequence ID" value="KAE9127943.1"/>
    <property type="molecule type" value="Genomic_DNA"/>
</dbReference>
<keyword evidence="9" id="KW-1185">Reference proteome</keyword>
<evidence type="ECO:0000313" key="4">
    <source>
        <dbReference type="EMBL" id="KAE9137557.1"/>
    </source>
</evidence>
<protein>
    <submittedName>
        <fullName evidence="5">Uncharacterized protein</fullName>
    </submittedName>
</protein>
<dbReference type="EMBL" id="QXFX01000031">
    <property type="protein sequence ID" value="KAE9137557.1"/>
    <property type="molecule type" value="Genomic_DNA"/>
</dbReference>
<evidence type="ECO:0000313" key="2">
    <source>
        <dbReference type="EMBL" id="KAE9022989.1"/>
    </source>
</evidence>
<organism evidence="5 9">
    <name type="scientific">Phytophthora fragariae</name>
    <dbReference type="NCBI Taxonomy" id="53985"/>
    <lineage>
        <taxon>Eukaryota</taxon>
        <taxon>Sar</taxon>
        <taxon>Stramenopiles</taxon>
        <taxon>Oomycota</taxon>
        <taxon>Peronosporomycetes</taxon>
        <taxon>Peronosporales</taxon>
        <taxon>Peronosporaceae</taxon>
        <taxon>Phytophthora</taxon>
    </lineage>
</organism>
<evidence type="ECO:0000313" key="9">
    <source>
        <dbReference type="Proteomes" id="UP000433483"/>
    </source>
</evidence>
<proteinExistence type="predicted"/>